<dbReference type="PANTHER" id="PTHR10000">
    <property type="entry name" value="PHOSPHOSERINE PHOSPHATASE"/>
    <property type="match status" value="1"/>
</dbReference>
<dbReference type="Proteomes" id="UP000289996">
    <property type="component" value="Unassembled WGS sequence"/>
</dbReference>
<dbReference type="Gene3D" id="3.40.50.1000">
    <property type="entry name" value="HAD superfamily/HAD-like"/>
    <property type="match status" value="1"/>
</dbReference>
<gene>
    <name evidence="1" type="ORF">MUDAN_MDHGFNIF_01836</name>
</gene>
<dbReference type="SFLD" id="SFLDG01140">
    <property type="entry name" value="C2.B:_Phosphomannomutase_and_P"/>
    <property type="match status" value="1"/>
</dbReference>
<accession>A0A660EBC2</accession>
<dbReference type="GO" id="GO:0016791">
    <property type="term" value="F:phosphatase activity"/>
    <property type="evidence" value="ECO:0007669"/>
    <property type="project" value="TreeGrafter"/>
</dbReference>
<dbReference type="InterPro" id="IPR036412">
    <property type="entry name" value="HAD-like_sf"/>
</dbReference>
<dbReference type="Gene3D" id="3.30.1240.10">
    <property type="match status" value="1"/>
</dbReference>
<evidence type="ECO:0000313" key="1">
    <source>
        <dbReference type="EMBL" id="VDG30285.1"/>
    </source>
</evidence>
<dbReference type="GO" id="GO:0005829">
    <property type="term" value="C:cytosol"/>
    <property type="evidence" value="ECO:0007669"/>
    <property type="project" value="TreeGrafter"/>
</dbReference>
<keyword evidence="2" id="KW-1185">Reference proteome</keyword>
<dbReference type="PANTHER" id="PTHR10000:SF8">
    <property type="entry name" value="HAD SUPERFAMILY HYDROLASE-LIKE, TYPE 3"/>
    <property type="match status" value="1"/>
</dbReference>
<dbReference type="Pfam" id="PF08282">
    <property type="entry name" value="Hydrolase_3"/>
    <property type="match status" value="1"/>
</dbReference>
<dbReference type="SUPFAM" id="SSF56784">
    <property type="entry name" value="HAD-like"/>
    <property type="match status" value="1"/>
</dbReference>
<dbReference type="GO" id="GO:0000287">
    <property type="term" value="F:magnesium ion binding"/>
    <property type="evidence" value="ECO:0007669"/>
    <property type="project" value="TreeGrafter"/>
</dbReference>
<dbReference type="NCBIfam" id="TIGR01484">
    <property type="entry name" value="HAD-SF-IIB"/>
    <property type="match status" value="1"/>
</dbReference>
<dbReference type="SFLD" id="SFLDS00003">
    <property type="entry name" value="Haloacid_Dehalogenase"/>
    <property type="match status" value="1"/>
</dbReference>
<dbReference type="EMBL" id="UYIG01000185">
    <property type="protein sequence ID" value="VDG30285.1"/>
    <property type="molecule type" value="Genomic_DNA"/>
</dbReference>
<dbReference type="InterPro" id="IPR006379">
    <property type="entry name" value="HAD-SF_hydro_IIB"/>
</dbReference>
<dbReference type="PROSITE" id="PS01229">
    <property type="entry name" value="COF_2"/>
    <property type="match status" value="1"/>
</dbReference>
<organism evidence="1 2">
    <name type="scientific">Lactiplantibacillus mudanjiangensis</name>
    <dbReference type="NCBI Taxonomy" id="1296538"/>
    <lineage>
        <taxon>Bacteria</taxon>
        <taxon>Bacillati</taxon>
        <taxon>Bacillota</taxon>
        <taxon>Bacilli</taxon>
        <taxon>Lactobacillales</taxon>
        <taxon>Lactobacillaceae</taxon>
        <taxon>Lactiplantibacillus</taxon>
    </lineage>
</organism>
<name>A0A660EBC2_9LACO</name>
<protein>
    <submittedName>
        <fullName evidence="1">Uncharacterized protein</fullName>
    </submittedName>
</protein>
<dbReference type="NCBIfam" id="TIGR00099">
    <property type="entry name" value="Cof-subfamily"/>
    <property type="match status" value="1"/>
</dbReference>
<evidence type="ECO:0000313" key="2">
    <source>
        <dbReference type="Proteomes" id="UP000289996"/>
    </source>
</evidence>
<sequence>MMIKYLFADLDGTLLDPTGKVNAETAQAVQTRGLPVTLVSARAPMEMQAAVEALQLNGPQIAFNGGLIYEQQAGQIVPLQMHPMKHTRAEMLLDFIKNEFPGVSLSCYTRDQWYTERIDGGVRHEQQLTGQPVTVTKYDDLLADTANRIFKITVITLDFKLISALAAALKKLNYPDISAKLSGLTYLEITSDAAQKSRGIHFIQDEYQLAKAELAAIGDSENDLPMFEQVGMPIVMGNAAPNIQAISPYITKTNAENGVAYALQHFLKED</sequence>
<dbReference type="RefSeq" id="WP_225426058.1">
    <property type="nucleotide sequence ID" value="NZ_UYIG01000185.1"/>
</dbReference>
<reference evidence="1 2" key="1">
    <citation type="submission" date="2018-11" db="EMBL/GenBank/DDBJ databases">
        <authorList>
            <person name="Wuyts S."/>
        </authorList>
    </citation>
    <scope>NUCLEOTIDE SEQUENCE [LARGE SCALE GENOMIC DNA]</scope>
    <source>
        <strain evidence="1">Lactobacillus mudanjiangensis AMBF249</strain>
    </source>
</reference>
<dbReference type="AlphaFoldDB" id="A0A660EBC2"/>
<proteinExistence type="predicted"/>
<dbReference type="InterPro" id="IPR023214">
    <property type="entry name" value="HAD_sf"/>
</dbReference>
<dbReference type="InterPro" id="IPR000150">
    <property type="entry name" value="Cof"/>
</dbReference>